<feature type="signal peptide" evidence="2">
    <location>
        <begin position="1"/>
        <end position="32"/>
    </location>
</feature>
<dbReference type="Proteomes" id="UP000650424">
    <property type="component" value="Unassembled WGS sequence"/>
</dbReference>
<gene>
    <name evidence="3" type="ORF">H8L32_01355</name>
</gene>
<keyword evidence="4" id="KW-1185">Reference proteome</keyword>
<comment type="caution">
    <text evidence="3">The sequence shown here is derived from an EMBL/GenBank/DDBJ whole genome shotgun (WGS) entry which is preliminary data.</text>
</comment>
<feature type="chain" id="PRO_5046422968" evidence="2">
    <location>
        <begin position="33"/>
        <end position="463"/>
    </location>
</feature>
<dbReference type="EMBL" id="JACOGF010000001">
    <property type="protein sequence ID" value="MBC3916119.1"/>
    <property type="molecule type" value="Genomic_DNA"/>
</dbReference>
<sequence length="463" mass="48972">MKTFVARKRLTPLMQGALITCGLLAVPLLTTAQTKPAAGTQGKAAAPAKGGAQVVKAPVALAFIDVATSASDMPSMMSGAAQGAQSGGFFGALGGMARGATGSNDRGNVFGNTHSMGFSSGKYVDVSVYTSKNPSLGEATQAIPAGMNLGESLKLIASVPDKPVTYTPSEETPSEPTYEKPKGKISIYWGCGETVRPGQPRTLDVAKSSPEDYAKFFVMRGKVTKGARSQPGNPSWPNKVDDRKVPDTASLVGQHQFVGNGIPDSFKVSLGSAQDLMAPIELAQTKKDGGVNLEWKSIANARGYFISVMGGQQSGNSDSAEVIVWTSSELPDFGFGLVDYQTNADIDKWINEKVILPSSATKCDVPKGIFGEQGAGMLRMIAYGSDAFFAYPPRPADPKIAWEPDWQTKVRVKSTFSSILGGMGDMGGRRSQQSSQSPQQQKPEQKEEPKIKPTDVLKGLLGF</sequence>
<keyword evidence="2" id="KW-0732">Signal</keyword>
<name>A0ABR6ZJZ6_9BURK</name>
<evidence type="ECO:0000313" key="3">
    <source>
        <dbReference type="EMBL" id="MBC3916119.1"/>
    </source>
</evidence>
<evidence type="ECO:0000313" key="4">
    <source>
        <dbReference type="Proteomes" id="UP000650424"/>
    </source>
</evidence>
<evidence type="ECO:0000256" key="1">
    <source>
        <dbReference type="SAM" id="MobiDB-lite"/>
    </source>
</evidence>
<feature type="compositionally biased region" description="Low complexity" evidence="1">
    <location>
        <begin position="431"/>
        <end position="442"/>
    </location>
</feature>
<dbReference type="RefSeq" id="WP_186945360.1">
    <property type="nucleotide sequence ID" value="NZ_JACOGF010000001.1"/>
</dbReference>
<reference evidence="3 4" key="1">
    <citation type="submission" date="2020-08" db="EMBL/GenBank/DDBJ databases">
        <title>Novel species isolated from subtropical streams in China.</title>
        <authorList>
            <person name="Lu H."/>
        </authorList>
    </citation>
    <scope>NUCLEOTIDE SEQUENCE [LARGE SCALE GENOMIC DNA]</scope>
    <source>
        <strain evidence="3 4">CY18W</strain>
    </source>
</reference>
<proteinExistence type="predicted"/>
<accession>A0ABR6ZJZ6</accession>
<feature type="region of interest" description="Disordered" evidence="1">
    <location>
        <begin position="423"/>
        <end position="463"/>
    </location>
</feature>
<protein>
    <submittedName>
        <fullName evidence="3">Uncharacterized protein</fullName>
    </submittedName>
</protein>
<feature type="compositionally biased region" description="Basic and acidic residues" evidence="1">
    <location>
        <begin position="443"/>
        <end position="455"/>
    </location>
</feature>
<organism evidence="3 4">
    <name type="scientific">Undibacterium hunanense</name>
    <dbReference type="NCBI Taxonomy" id="2762292"/>
    <lineage>
        <taxon>Bacteria</taxon>
        <taxon>Pseudomonadati</taxon>
        <taxon>Pseudomonadota</taxon>
        <taxon>Betaproteobacteria</taxon>
        <taxon>Burkholderiales</taxon>
        <taxon>Oxalobacteraceae</taxon>
        <taxon>Undibacterium</taxon>
    </lineage>
</organism>
<evidence type="ECO:0000256" key="2">
    <source>
        <dbReference type="SAM" id="SignalP"/>
    </source>
</evidence>